<dbReference type="PROSITE" id="PS51775">
    <property type="entry name" value="GTD_BINDING"/>
    <property type="match status" value="1"/>
</dbReference>
<keyword evidence="4" id="KW-0472">Membrane</keyword>
<dbReference type="GO" id="GO:0080115">
    <property type="term" value="F:myosin XI tail binding"/>
    <property type="evidence" value="ECO:0007669"/>
    <property type="project" value="UniProtKB-ARBA"/>
</dbReference>
<comment type="caution">
    <text evidence="7">The sequence shown here is derived from an EMBL/GenBank/DDBJ whole genome shotgun (WGS) entry which is preliminary data.</text>
</comment>
<evidence type="ECO:0000256" key="1">
    <source>
        <dbReference type="ARBA" id="ARBA00004370"/>
    </source>
</evidence>
<dbReference type="GO" id="GO:0016020">
    <property type="term" value="C:membrane"/>
    <property type="evidence" value="ECO:0007669"/>
    <property type="project" value="UniProtKB-SubCell"/>
</dbReference>
<feature type="coiled-coil region" evidence="5">
    <location>
        <begin position="5"/>
        <end position="64"/>
    </location>
</feature>
<gene>
    <name evidence="7" type="ORF">RND81_08G038200</name>
</gene>
<keyword evidence="5" id="KW-0175">Coiled coil</keyword>
<feature type="domain" description="GTD-binding" evidence="6">
    <location>
        <begin position="3"/>
        <end position="101"/>
    </location>
</feature>
<evidence type="ECO:0000256" key="5">
    <source>
        <dbReference type="SAM" id="Coils"/>
    </source>
</evidence>
<comment type="subcellular location">
    <subcellularLocation>
        <location evidence="1">Membrane</location>
    </subcellularLocation>
</comment>
<keyword evidence="3" id="KW-1133">Transmembrane helix</keyword>
<dbReference type="PANTHER" id="PTHR31422:SF1">
    <property type="entry name" value="GTD-BINDING DOMAIN-CONTAINING PROTEIN"/>
    <property type="match status" value="1"/>
</dbReference>
<accession>A0AAW1J347</accession>
<protein>
    <recommendedName>
        <fullName evidence="6">GTD-binding domain-containing protein</fullName>
    </recommendedName>
</protein>
<name>A0AAW1J347_SAPOF</name>
<dbReference type="EMBL" id="JBDFQZ010000008">
    <property type="protein sequence ID" value="KAK9697447.1"/>
    <property type="molecule type" value="Genomic_DNA"/>
</dbReference>
<reference evidence="7" key="1">
    <citation type="submission" date="2024-03" db="EMBL/GenBank/DDBJ databases">
        <title>WGS assembly of Saponaria officinalis var. Norfolk2.</title>
        <authorList>
            <person name="Jenkins J."/>
            <person name="Shu S."/>
            <person name="Grimwood J."/>
            <person name="Barry K."/>
            <person name="Goodstein D."/>
            <person name="Schmutz J."/>
            <person name="Leebens-Mack J."/>
            <person name="Osbourn A."/>
        </authorList>
    </citation>
    <scope>NUCLEOTIDE SEQUENCE [LARGE SCALE GENOMIC DNA]</scope>
    <source>
        <strain evidence="7">JIC</strain>
    </source>
</reference>
<keyword evidence="2" id="KW-0812">Transmembrane</keyword>
<sequence length="290" mass="33256">MSQEIDFLKETLRAQQDLLQKLFTELDAERESSAIAADETLSMILRLQGEKAALEMEARQYKRIAEEKICHAHETLEIFQELVYQKELQIASLEFQVQAYKFKLAVSGCDDFSDHPDNMSFKRRDSLPPASSKRSSGDVNAYWEEIRKLDDRVKGFVGLNSLNPSDKTEEVLNVETCGESRCSSSVQDIFEVPTYDVSDNELEQFNTRLKEIKGEMFVTGDEVEEEEEEDVKLLRTIMKKVEALQSEVTNWRTKKPVLTENRSFGCFKEVIIPNCTGTYTFALHFNCAVS</sequence>
<evidence type="ECO:0000259" key="6">
    <source>
        <dbReference type="PROSITE" id="PS51775"/>
    </source>
</evidence>
<dbReference type="Pfam" id="PF04576">
    <property type="entry name" value="Zein-binding"/>
    <property type="match status" value="1"/>
</dbReference>
<dbReference type="PANTHER" id="PTHR31422">
    <property type="entry name" value="BNAANNG28530D PROTEIN"/>
    <property type="match status" value="1"/>
</dbReference>
<evidence type="ECO:0000313" key="7">
    <source>
        <dbReference type="EMBL" id="KAK9697447.1"/>
    </source>
</evidence>
<dbReference type="Proteomes" id="UP001443914">
    <property type="component" value="Unassembled WGS sequence"/>
</dbReference>
<dbReference type="AlphaFoldDB" id="A0AAW1J347"/>
<organism evidence="7 8">
    <name type="scientific">Saponaria officinalis</name>
    <name type="common">Common soapwort</name>
    <name type="synonym">Lychnis saponaria</name>
    <dbReference type="NCBI Taxonomy" id="3572"/>
    <lineage>
        <taxon>Eukaryota</taxon>
        <taxon>Viridiplantae</taxon>
        <taxon>Streptophyta</taxon>
        <taxon>Embryophyta</taxon>
        <taxon>Tracheophyta</taxon>
        <taxon>Spermatophyta</taxon>
        <taxon>Magnoliopsida</taxon>
        <taxon>eudicotyledons</taxon>
        <taxon>Gunneridae</taxon>
        <taxon>Pentapetalae</taxon>
        <taxon>Caryophyllales</taxon>
        <taxon>Caryophyllaceae</taxon>
        <taxon>Caryophylleae</taxon>
        <taxon>Saponaria</taxon>
    </lineage>
</organism>
<evidence type="ECO:0000256" key="3">
    <source>
        <dbReference type="ARBA" id="ARBA00022989"/>
    </source>
</evidence>
<proteinExistence type="predicted"/>
<keyword evidence="8" id="KW-1185">Reference proteome</keyword>
<evidence type="ECO:0000256" key="4">
    <source>
        <dbReference type="ARBA" id="ARBA00023136"/>
    </source>
</evidence>
<evidence type="ECO:0000313" key="8">
    <source>
        <dbReference type="Proteomes" id="UP001443914"/>
    </source>
</evidence>
<evidence type="ECO:0000256" key="2">
    <source>
        <dbReference type="ARBA" id="ARBA00022692"/>
    </source>
</evidence>
<dbReference type="InterPro" id="IPR007656">
    <property type="entry name" value="GTD-bd"/>
</dbReference>